<dbReference type="Proteomes" id="UP001139193">
    <property type="component" value="Unassembled WGS sequence"/>
</dbReference>
<accession>A0A9X1VF68</accession>
<feature type="region of interest" description="Disordered" evidence="1">
    <location>
        <begin position="47"/>
        <end position="82"/>
    </location>
</feature>
<keyword evidence="3" id="KW-1185">Reference proteome</keyword>
<dbReference type="EMBL" id="JALBGC010000002">
    <property type="protein sequence ID" value="MCI1187587.1"/>
    <property type="molecule type" value="Genomic_DNA"/>
</dbReference>
<reference evidence="2" key="1">
    <citation type="submission" date="2022-03" db="EMBL/GenBank/DDBJ databases">
        <title>Bacterial whole genome sequence for Hymenobacter sp. DH14.</title>
        <authorList>
            <person name="Le V."/>
        </authorList>
    </citation>
    <scope>NUCLEOTIDE SEQUENCE</scope>
    <source>
        <strain evidence="2">DH14</strain>
    </source>
</reference>
<proteinExistence type="predicted"/>
<sequence>MSTEKLAFLQNFYTDVTLYVPAEAGTPAPGPAAADAPAVAPAVTAPDAPVAAAKPTPPPAPAPEPRVSSMPSTGFSKPSAGLERLTSSILSPPVAAPVPAASPAPAPPAATPGVPPATLTPFATLGSNAAGVLLLCRLPREQFVKLHRNVFLNKMLQALGLVMEDVLLVNVESELPVALASLRQQLDATHIIAFGKNLLDVTIRNTQIYEPVLFPSLNLSYLASATIELVEYDVSLKKRLWPGLQAMFLNRQ</sequence>
<gene>
    <name evidence="2" type="ORF">MON38_09160</name>
</gene>
<organism evidence="2 3">
    <name type="scientific">Hymenobacter cyanobacteriorum</name>
    <dbReference type="NCBI Taxonomy" id="2926463"/>
    <lineage>
        <taxon>Bacteria</taxon>
        <taxon>Pseudomonadati</taxon>
        <taxon>Bacteroidota</taxon>
        <taxon>Cytophagia</taxon>
        <taxon>Cytophagales</taxon>
        <taxon>Hymenobacteraceae</taxon>
        <taxon>Hymenobacter</taxon>
    </lineage>
</organism>
<evidence type="ECO:0000313" key="2">
    <source>
        <dbReference type="EMBL" id="MCI1187587.1"/>
    </source>
</evidence>
<dbReference type="RefSeq" id="WP_241935851.1">
    <property type="nucleotide sequence ID" value="NZ_JALBGC010000002.1"/>
</dbReference>
<evidence type="ECO:0000313" key="3">
    <source>
        <dbReference type="Proteomes" id="UP001139193"/>
    </source>
</evidence>
<name>A0A9X1VF68_9BACT</name>
<dbReference type="AlphaFoldDB" id="A0A9X1VF68"/>
<feature type="compositionally biased region" description="Pro residues" evidence="1">
    <location>
        <begin position="55"/>
        <end position="64"/>
    </location>
</feature>
<comment type="caution">
    <text evidence="2">The sequence shown here is derived from an EMBL/GenBank/DDBJ whole genome shotgun (WGS) entry which is preliminary data.</text>
</comment>
<protein>
    <submittedName>
        <fullName evidence="2">Uncharacterized protein</fullName>
    </submittedName>
</protein>
<evidence type="ECO:0000256" key="1">
    <source>
        <dbReference type="SAM" id="MobiDB-lite"/>
    </source>
</evidence>